<dbReference type="InterPro" id="IPR002629">
    <property type="entry name" value="Met_Synth_C/arc"/>
</dbReference>
<evidence type="ECO:0000313" key="6">
    <source>
        <dbReference type="Proteomes" id="UP000292958"/>
    </source>
</evidence>
<dbReference type="GO" id="GO:0003871">
    <property type="term" value="F:5-methyltetrahydropteroyltriglutamate-homocysteine S-methyltransferase activity"/>
    <property type="evidence" value="ECO:0007669"/>
    <property type="project" value="InterPro"/>
</dbReference>
<evidence type="ECO:0000256" key="3">
    <source>
        <dbReference type="ARBA" id="ARBA00022833"/>
    </source>
</evidence>
<gene>
    <name evidence="5" type="ORF">BDD14_4509</name>
</gene>
<dbReference type="PANTHER" id="PTHR30519">
    <property type="entry name" value="5-METHYLTETRAHYDROPTEROYLTRIGLUTAMATE--HOMOCYSTEINE METHYLTRANSFERASE"/>
    <property type="match status" value="1"/>
</dbReference>
<sequence>MCYCDFEDILPSIAALDADVISMESARSRMELLEAFHSHQYPSEIGPGIYDIHSPCVPSVEEMRDLLTLALEVLKPEQLWVNPDCGLKTRGWSETISALENMCKAAGELRARFAV</sequence>
<proteinExistence type="predicted"/>
<evidence type="ECO:0000313" key="5">
    <source>
        <dbReference type="EMBL" id="RZU42909.1"/>
    </source>
</evidence>
<reference evidence="5 6" key="1">
    <citation type="submission" date="2019-02" db="EMBL/GenBank/DDBJ databases">
        <title>Genomic Encyclopedia of Archaeal and Bacterial Type Strains, Phase II (KMG-II): from individual species to whole genera.</title>
        <authorList>
            <person name="Goeker M."/>
        </authorList>
    </citation>
    <scope>NUCLEOTIDE SEQUENCE [LARGE SCALE GENOMIC DNA]</scope>
    <source>
        <strain evidence="5 6">DSM 18101</strain>
    </source>
</reference>
<dbReference type="SUPFAM" id="SSF51726">
    <property type="entry name" value="UROD/MetE-like"/>
    <property type="match status" value="1"/>
</dbReference>
<evidence type="ECO:0000259" key="4">
    <source>
        <dbReference type="Pfam" id="PF01717"/>
    </source>
</evidence>
<dbReference type="Proteomes" id="UP000292958">
    <property type="component" value="Unassembled WGS sequence"/>
</dbReference>
<dbReference type="InterPro" id="IPR038071">
    <property type="entry name" value="UROD/MetE-like_sf"/>
</dbReference>
<evidence type="ECO:0000256" key="2">
    <source>
        <dbReference type="ARBA" id="ARBA00022723"/>
    </source>
</evidence>
<feature type="domain" description="Cobalamin-independent methionine synthase MetE C-terminal/archaeal" evidence="4">
    <location>
        <begin position="1"/>
        <end position="107"/>
    </location>
</feature>
<keyword evidence="2" id="KW-0479">Metal-binding</keyword>
<organism evidence="5 6">
    <name type="scientific">Edaphobacter modestus</name>
    <dbReference type="NCBI Taxonomy" id="388466"/>
    <lineage>
        <taxon>Bacteria</taxon>
        <taxon>Pseudomonadati</taxon>
        <taxon>Acidobacteriota</taxon>
        <taxon>Terriglobia</taxon>
        <taxon>Terriglobales</taxon>
        <taxon>Acidobacteriaceae</taxon>
        <taxon>Edaphobacter</taxon>
    </lineage>
</organism>
<name>A0A4Q7Z0D0_9BACT</name>
<keyword evidence="6" id="KW-1185">Reference proteome</keyword>
<comment type="cofactor">
    <cofactor evidence="1">
        <name>Zn(2+)</name>
        <dbReference type="ChEBI" id="CHEBI:29105"/>
    </cofactor>
</comment>
<dbReference type="Pfam" id="PF01717">
    <property type="entry name" value="Meth_synt_2"/>
    <property type="match status" value="1"/>
</dbReference>
<dbReference type="AlphaFoldDB" id="A0A4Q7Z0D0"/>
<dbReference type="GO" id="GO:0009086">
    <property type="term" value="P:methionine biosynthetic process"/>
    <property type="evidence" value="ECO:0007669"/>
    <property type="project" value="InterPro"/>
</dbReference>
<dbReference type="Gene3D" id="3.20.20.210">
    <property type="match status" value="1"/>
</dbReference>
<keyword evidence="3" id="KW-0862">Zinc</keyword>
<dbReference type="EMBL" id="SHKW01000001">
    <property type="protein sequence ID" value="RZU42909.1"/>
    <property type="molecule type" value="Genomic_DNA"/>
</dbReference>
<comment type="caution">
    <text evidence="5">The sequence shown here is derived from an EMBL/GenBank/DDBJ whole genome shotgun (WGS) entry which is preliminary data.</text>
</comment>
<protein>
    <submittedName>
        <fullName evidence="5">Cobalamin-independent methionine synthase catalytic subunit</fullName>
    </submittedName>
</protein>
<accession>A0A4Q7Z0D0</accession>
<evidence type="ECO:0000256" key="1">
    <source>
        <dbReference type="ARBA" id="ARBA00001947"/>
    </source>
</evidence>
<dbReference type="GO" id="GO:0008270">
    <property type="term" value="F:zinc ion binding"/>
    <property type="evidence" value="ECO:0007669"/>
    <property type="project" value="InterPro"/>
</dbReference>